<accession>A0ABN7VF45</accession>
<keyword evidence="2" id="KW-1185">Reference proteome</keyword>
<evidence type="ECO:0000313" key="2">
    <source>
        <dbReference type="Proteomes" id="UP000789901"/>
    </source>
</evidence>
<dbReference type="Proteomes" id="UP000789901">
    <property type="component" value="Unassembled WGS sequence"/>
</dbReference>
<gene>
    <name evidence="1" type="ORF">GMARGA_LOCUS17993</name>
</gene>
<proteinExistence type="predicted"/>
<organism evidence="1 2">
    <name type="scientific">Gigaspora margarita</name>
    <dbReference type="NCBI Taxonomy" id="4874"/>
    <lineage>
        <taxon>Eukaryota</taxon>
        <taxon>Fungi</taxon>
        <taxon>Fungi incertae sedis</taxon>
        <taxon>Mucoromycota</taxon>
        <taxon>Glomeromycotina</taxon>
        <taxon>Glomeromycetes</taxon>
        <taxon>Diversisporales</taxon>
        <taxon>Gigasporaceae</taxon>
        <taxon>Gigaspora</taxon>
    </lineage>
</organism>
<dbReference type="EMBL" id="CAJVQB010013976">
    <property type="protein sequence ID" value="CAG8765677.1"/>
    <property type="molecule type" value="Genomic_DNA"/>
</dbReference>
<evidence type="ECO:0000313" key="1">
    <source>
        <dbReference type="EMBL" id="CAG8765677.1"/>
    </source>
</evidence>
<name>A0ABN7VF45_GIGMA</name>
<protein>
    <submittedName>
        <fullName evidence="1">43002_t:CDS:1</fullName>
    </submittedName>
</protein>
<comment type="caution">
    <text evidence="1">The sequence shown here is derived from an EMBL/GenBank/DDBJ whole genome shotgun (WGS) entry which is preliminary data.</text>
</comment>
<feature type="non-terminal residue" evidence="1">
    <location>
        <position position="67"/>
    </location>
</feature>
<sequence length="67" mass="7501">MQYRQNLKIYNPNELSLPILQLDIVSFGYPNSPIILSNVNLSAQLDSHIVVVDPNGTGNVFLIVINY</sequence>
<reference evidence="1 2" key="1">
    <citation type="submission" date="2021-06" db="EMBL/GenBank/DDBJ databases">
        <authorList>
            <person name="Kallberg Y."/>
            <person name="Tangrot J."/>
            <person name="Rosling A."/>
        </authorList>
    </citation>
    <scope>NUCLEOTIDE SEQUENCE [LARGE SCALE GENOMIC DNA]</scope>
    <source>
        <strain evidence="1 2">120-4 pot B 10/14</strain>
    </source>
</reference>